<feature type="region of interest" description="Disordered" evidence="1">
    <location>
        <begin position="74"/>
        <end position="129"/>
    </location>
</feature>
<protein>
    <submittedName>
        <fullName evidence="2">Uncharacterized protein</fullName>
    </submittedName>
</protein>
<sequence>MELTTGVFLHEIGQRLQDFSWVRLLDPAIAFFGRTSRLACPLVHYVISALPGGLVDAQELQTFGHLFSKIGGASHPDDSIPTTAADSGSGMGERQGQGTAKGQRQGQQGQITTQASARTWEDQAGDTDQNYDSLNSETLLYQVAKLVLTHEAPLHTLQQDTKLYLYLRPEQEYSVLPMMLQLAPNGEPKWRPNRSRSPCRFERLCFVDYFGNGEFAWRPFTSQYRGTGHGTKAAMGRFPVALAAPSLVSSDSGVGAHGANGVQVHRGVLKIITELEDLITGDTIKTFKSVRKMRETYEASCVQFLIENQIRGPGDCMWTLFLDLIGSAALHLLVARLHRERHPLSGLAQHFQEQLW</sequence>
<proteinExistence type="predicted"/>
<keyword evidence="3" id="KW-1185">Reference proteome</keyword>
<reference evidence="2 3" key="1">
    <citation type="submission" date="2016-02" db="EMBL/GenBank/DDBJ databases">
        <title>Genome analysis of coral dinoflagellate symbionts highlights evolutionary adaptations to a symbiotic lifestyle.</title>
        <authorList>
            <person name="Aranda M."/>
            <person name="Li Y."/>
            <person name="Liew Y.J."/>
            <person name="Baumgarten S."/>
            <person name="Simakov O."/>
            <person name="Wilson M."/>
            <person name="Piel J."/>
            <person name="Ashoor H."/>
            <person name="Bougouffa S."/>
            <person name="Bajic V.B."/>
            <person name="Ryu T."/>
            <person name="Ravasi T."/>
            <person name="Bayer T."/>
            <person name="Micklem G."/>
            <person name="Kim H."/>
            <person name="Bhak J."/>
            <person name="Lajeunesse T.C."/>
            <person name="Voolstra C.R."/>
        </authorList>
    </citation>
    <scope>NUCLEOTIDE SEQUENCE [LARGE SCALE GENOMIC DNA]</scope>
    <source>
        <strain evidence="2 3">CCMP2467</strain>
    </source>
</reference>
<evidence type="ECO:0000313" key="2">
    <source>
        <dbReference type="EMBL" id="OLP82003.1"/>
    </source>
</evidence>
<name>A0A1Q9CGE2_SYMMI</name>
<dbReference type="AlphaFoldDB" id="A0A1Q9CGE2"/>
<feature type="compositionally biased region" description="Low complexity" evidence="1">
    <location>
        <begin position="96"/>
        <end position="114"/>
    </location>
</feature>
<comment type="caution">
    <text evidence="2">The sequence shown here is derived from an EMBL/GenBank/DDBJ whole genome shotgun (WGS) entry which is preliminary data.</text>
</comment>
<accession>A0A1Q9CGE2</accession>
<dbReference type="OrthoDB" id="417810at2759"/>
<evidence type="ECO:0000256" key="1">
    <source>
        <dbReference type="SAM" id="MobiDB-lite"/>
    </source>
</evidence>
<gene>
    <name evidence="2" type="ORF">AK812_SmicGene37385</name>
</gene>
<evidence type="ECO:0000313" key="3">
    <source>
        <dbReference type="Proteomes" id="UP000186817"/>
    </source>
</evidence>
<dbReference type="EMBL" id="LSRX01001232">
    <property type="protein sequence ID" value="OLP82003.1"/>
    <property type="molecule type" value="Genomic_DNA"/>
</dbReference>
<dbReference type="Proteomes" id="UP000186817">
    <property type="component" value="Unassembled WGS sequence"/>
</dbReference>
<organism evidence="2 3">
    <name type="scientific">Symbiodinium microadriaticum</name>
    <name type="common">Dinoflagellate</name>
    <name type="synonym">Zooxanthella microadriatica</name>
    <dbReference type="NCBI Taxonomy" id="2951"/>
    <lineage>
        <taxon>Eukaryota</taxon>
        <taxon>Sar</taxon>
        <taxon>Alveolata</taxon>
        <taxon>Dinophyceae</taxon>
        <taxon>Suessiales</taxon>
        <taxon>Symbiodiniaceae</taxon>
        <taxon>Symbiodinium</taxon>
    </lineage>
</organism>